<reference evidence="3" key="1">
    <citation type="submission" date="2016-10" db="EMBL/GenBank/DDBJ databases">
        <authorList>
            <person name="Varghese N."/>
            <person name="Submissions S."/>
        </authorList>
    </citation>
    <scope>NUCLEOTIDE SEQUENCE [LARGE SCALE GENOMIC DNA]</scope>
    <source>
        <strain evidence="3">CGMCC 1.10223</strain>
    </source>
</reference>
<dbReference type="AlphaFoldDB" id="A0A1I2ADV9"/>
<organism evidence="2 3">
    <name type="scientific">Paenibacillus algorifonticola</name>
    <dbReference type="NCBI Taxonomy" id="684063"/>
    <lineage>
        <taxon>Bacteria</taxon>
        <taxon>Bacillati</taxon>
        <taxon>Bacillota</taxon>
        <taxon>Bacilli</taxon>
        <taxon>Bacillales</taxon>
        <taxon>Paenibacillaceae</taxon>
        <taxon>Paenibacillus</taxon>
    </lineage>
</organism>
<evidence type="ECO:0000313" key="2">
    <source>
        <dbReference type="EMBL" id="SFE42204.1"/>
    </source>
</evidence>
<dbReference type="InterPro" id="IPR023385">
    <property type="entry name" value="YopX-like_C"/>
</dbReference>
<evidence type="ECO:0000259" key="1">
    <source>
        <dbReference type="Pfam" id="PF09643"/>
    </source>
</evidence>
<dbReference type="InterPro" id="IPR019096">
    <property type="entry name" value="YopX_protein"/>
</dbReference>
<dbReference type="SUPFAM" id="SSF159006">
    <property type="entry name" value="YopX-like"/>
    <property type="match status" value="1"/>
</dbReference>
<proteinExistence type="predicted"/>
<accession>A0A1I2ADV9</accession>
<name>A0A1I2ADV9_9BACL</name>
<gene>
    <name evidence="2" type="ORF">SAMN04487969_102442</name>
</gene>
<dbReference type="OrthoDB" id="1809393at2"/>
<keyword evidence="3" id="KW-1185">Reference proteome</keyword>
<evidence type="ECO:0000313" key="3">
    <source>
        <dbReference type="Proteomes" id="UP000183410"/>
    </source>
</evidence>
<feature type="domain" description="YopX protein" evidence="1">
    <location>
        <begin position="47"/>
        <end position="152"/>
    </location>
</feature>
<dbReference type="RefSeq" id="WP_052736890.1">
    <property type="nucleotide sequence ID" value="NZ_FONN01000002.1"/>
</dbReference>
<sequence length="158" mass="17638">MRKRNRFKGKDVNGNWHSGNLTVLQVDVKDVKKGCYISNKAGLPFAFQVRPETVRQCTGLPDGKGLEMFGGDITELEVDGEIRRFVVKVGTVVRDIVSHPSFTDETARASITGVYFEWQGFKLFPLVDEHGVPDNERMVIVGNVWDNPELLEGVSGND</sequence>
<protein>
    <submittedName>
        <fullName evidence="2">Phage uncharacterized protein TIGR01671</fullName>
    </submittedName>
</protein>
<dbReference type="Proteomes" id="UP000183410">
    <property type="component" value="Unassembled WGS sequence"/>
</dbReference>
<dbReference type="Pfam" id="PF09643">
    <property type="entry name" value="YopX"/>
    <property type="match status" value="1"/>
</dbReference>
<dbReference type="EMBL" id="FONN01000002">
    <property type="protein sequence ID" value="SFE42204.1"/>
    <property type="molecule type" value="Genomic_DNA"/>
</dbReference>
<dbReference type="Gene3D" id="2.30.30.290">
    <property type="entry name" value="YopX-like domains"/>
    <property type="match status" value="1"/>
</dbReference>